<evidence type="ECO:0000313" key="1">
    <source>
        <dbReference type="EMBL" id="JAD91971.1"/>
    </source>
</evidence>
<sequence length="11" mass="1322">MQRESRICCVP</sequence>
<dbReference type="EMBL" id="GBRH01205924">
    <property type="protein sequence ID" value="JAD91971.1"/>
    <property type="molecule type" value="Transcribed_RNA"/>
</dbReference>
<accession>A0A0A9DVZ9</accession>
<proteinExistence type="predicted"/>
<organism evidence="1">
    <name type="scientific">Arundo donax</name>
    <name type="common">Giant reed</name>
    <name type="synonym">Donax arundinaceus</name>
    <dbReference type="NCBI Taxonomy" id="35708"/>
    <lineage>
        <taxon>Eukaryota</taxon>
        <taxon>Viridiplantae</taxon>
        <taxon>Streptophyta</taxon>
        <taxon>Embryophyta</taxon>
        <taxon>Tracheophyta</taxon>
        <taxon>Spermatophyta</taxon>
        <taxon>Magnoliopsida</taxon>
        <taxon>Liliopsida</taxon>
        <taxon>Poales</taxon>
        <taxon>Poaceae</taxon>
        <taxon>PACMAD clade</taxon>
        <taxon>Arundinoideae</taxon>
        <taxon>Arundineae</taxon>
        <taxon>Arundo</taxon>
    </lineage>
</organism>
<reference evidence="1" key="1">
    <citation type="submission" date="2014-09" db="EMBL/GenBank/DDBJ databases">
        <authorList>
            <person name="Magalhaes I.L.F."/>
            <person name="Oliveira U."/>
            <person name="Santos F.R."/>
            <person name="Vidigal T.H.D.A."/>
            <person name="Brescovit A.D."/>
            <person name="Santos A.J."/>
        </authorList>
    </citation>
    <scope>NUCLEOTIDE SEQUENCE</scope>
    <source>
        <tissue evidence="1">Shoot tissue taken approximately 20 cm above the soil surface</tissue>
    </source>
</reference>
<reference evidence="1" key="2">
    <citation type="journal article" date="2015" name="Data Brief">
        <title>Shoot transcriptome of the giant reed, Arundo donax.</title>
        <authorList>
            <person name="Barrero R.A."/>
            <person name="Guerrero F.D."/>
            <person name="Moolhuijzen P."/>
            <person name="Goolsby J.A."/>
            <person name="Tidwell J."/>
            <person name="Bellgard S.E."/>
            <person name="Bellgard M.I."/>
        </authorList>
    </citation>
    <scope>NUCLEOTIDE SEQUENCE</scope>
    <source>
        <tissue evidence="1">Shoot tissue taken approximately 20 cm above the soil surface</tissue>
    </source>
</reference>
<protein>
    <submittedName>
        <fullName evidence="1">Uncharacterized protein</fullName>
    </submittedName>
</protein>
<name>A0A0A9DVZ9_ARUDO</name>